<dbReference type="Proteomes" id="UP001207468">
    <property type="component" value="Unassembled WGS sequence"/>
</dbReference>
<evidence type="ECO:0000313" key="2">
    <source>
        <dbReference type="Proteomes" id="UP001207468"/>
    </source>
</evidence>
<accession>A0ACC0U0F1</accession>
<keyword evidence="2" id="KW-1185">Reference proteome</keyword>
<reference evidence="1" key="1">
    <citation type="submission" date="2021-03" db="EMBL/GenBank/DDBJ databases">
        <title>Evolutionary priming and transition to the ectomycorrhizal habit in an iconic lineage of mushroom-forming fungi: is preadaptation a requirement?</title>
        <authorList>
            <consortium name="DOE Joint Genome Institute"/>
            <person name="Looney B.P."/>
            <person name="Miyauchi S."/>
            <person name="Morin E."/>
            <person name="Drula E."/>
            <person name="Courty P.E."/>
            <person name="Chicoki N."/>
            <person name="Fauchery L."/>
            <person name="Kohler A."/>
            <person name="Kuo A."/>
            <person name="LaButti K."/>
            <person name="Pangilinan J."/>
            <person name="Lipzen A."/>
            <person name="Riley R."/>
            <person name="Andreopoulos W."/>
            <person name="He G."/>
            <person name="Johnson J."/>
            <person name="Barry K.W."/>
            <person name="Grigoriev I.V."/>
            <person name="Nagy L."/>
            <person name="Hibbett D."/>
            <person name="Henrissat B."/>
            <person name="Matheny P.B."/>
            <person name="Labbe J."/>
            <person name="Martin A.F."/>
        </authorList>
    </citation>
    <scope>NUCLEOTIDE SEQUENCE</scope>
    <source>
        <strain evidence="1">BPL698</strain>
    </source>
</reference>
<comment type="caution">
    <text evidence="1">The sequence shown here is derived from an EMBL/GenBank/DDBJ whole genome shotgun (WGS) entry which is preliminary data.</text>
</comment>
<proteinExistence type="predicted"/>
<dbReference type="EMBL" id="JAGFNK010000283">
    <property type="protein sequence ID" value="KAI9454104.1"/>
    <property type="molecule type" value="Genomic_DNA"/>
</dbReference>
<protein>
    <submittedName>
        <fullName evidence="1">Uncharacterized protein</fullName>
    </submittedName>
</protein>
<evidence type="ECO:0000313" key="1">
    <source>
        <dbReference type="EMBL" id="KAI9454104.1"/>
    </source>
</evidence>
<organism evidence="1 2">
    <name type="scientific">Russula earlei</name>
    <dbReference type="NCBI Taxonomy" id="71964"/>
    <lineage>
        <taxon>Eukaryota</taxon>
        <taxon>Fungi</taxon>
        <taxon>Dikarya</taxon>
        <taxon>Basidiomycota</taxon>
        <taxon>Agaricomycotina</taxon>
        <taxon>Agaricomycetes</taxon>
        <taxon>Russulales</taxon>
        <taxon>Russulaceae</taxon>
        <taxon>Russula</taxon>
    </lineage>
</organism>
<name>A0ACC0U0F1_9AGAM</name>
<gene>
    <name evidence="1" type="ORF">F5148DRAFT_447194</name>
</gene>
<sequence length="120" mass="13360">MFAALCALSSLPSALATLALSSSCAPGVEQFRYAFYNTWAQPPSHPVLYIAQVHQLYHHYCFKGGHLYYNCYASHHHLLPPLLDDIMLTPSIPHQAQPELRGRIGSSPSPLFMQCNPHSL</sequence>